<gene>
    <name evidence="5" type="ORF">SAMN04488002_3719</name>
</gene>
<evidence type="ECO:0000256" key="3">
    <source>
        <dbReference type="SAM" id="Phobius"/>
    </source>
</evidence>
<dbReference type="Pfam" id="PF00691">
    <property type="entry name" value="OmpA"/>
    <property type="match status" value="1"/>
</dbReference>
<keyword evidence="3" id="KW-1133">Transmembrane helix</keyword>
<dbReference type="PROSITE" id="PS51123">
    <property type="entry name" value="OMPA_2"/>
    <property type="match status" value="1"/>
</dbReference>
<keyword evidence="6" id="KW-1185">Reference proteome</keyword>
<keyword evidence="3" id="KW-0812">Transmembrane</keyword>
<proteinExistence type="predicted"/>
<dbReference type="AlphaFoldDB" id="A0A1I6IE28"/>
<dbReference type="RefSeq" id="WP_090220608.1">
    <property type="nucleotide sequence ID" value="NZ_FOYO01000003.1"/>
</dbReference>
<dbReference type="Pfam" id="PF09850">
    <property type="entry name" value="DotU"/>
    <property type="match status" value="1"/>
</dbReference>
<sequence>MANDKDKTVIGGKLPTAEELRNLSAGRPASPPPGLQQPPSAPRPTPPAGGGQRTVIGGALPQTPPPAAPYSPQPPQGGFGTSQNAADAWMSGGAPSPSSTPAPGSGIGGASQDGFFPTMQSQQPEQVIHTGPKIALHEALRATGLGKGGPSNPIVAAAANLLILFGRLRTQMVEMDAVPLMEHVTREMEAFHANCLAAGVDSHEADVARYCLCGTADDIVQNIPGTDRDIWIQYSMVARFYNVRTSGVGFFEEIDKAMQAPAQRFNVLELMLMCLSLGFEGKYRTAPGGAQELARIRASIYESLRRVHARPDEDIAVRWTPVELGKRKRFGANPLWIVASAAAALLLGVYLTLNMLISNDSSSVVARLLDIHPEELVGLQRAQAFTPYIPPEITTSQLDEIREKLKTQIGDGSVAVDTKGDYIFVRVNNLVLFGSGSADVKPEFSLIAVEVAKALDDEPGPVRVVGYTDNIPMSGRGRFKTNQELSEARAKSVGSVLGDALSAPGRLQIEGAGEVDPIADNATSEGRAQNRRVEIMIQREETLQ</sequence>
<evidence type="ECO:0000256" key="2">
    <source>
        <dbReference type="SAM" id="MobiDB-lite"/>
    </source>
</evidence>
<evidence type="ECO:0000313" key="5">
    <source>
        <dbReference type="EMBL" id="SFR64879.1"/>
    </source>
</evidence>
<keyword evidence="1 3" id="KW-0472">Membrane</keyword>
<evidence type="ECO:0000259" key="4">
    <source>
        <dbReference type="PROSITE" id="PS51123"/>
    </source>
</evidence>
<dbReference type="NCBIfam" id="NF038228">
    <property type="entry name" value="IcmH_DotU_IVB"/>
    <property type="match status" value="1"/>
</dbReference>
<dbReference type="NCBIfam" id="TIGR03350">
    <property type="entry name" value="type_VI_ompA"/>
    <property type="match status" value="1"/>
</dbReference>
<dbReference type="InterPro" id="IPR017732">
    <property type="entry name" value="T4/T6SS_DotU"/>
</dbReference>
<dbReference type="SUPFAM" id="SSF103088">
    <property type="entry name" value="OmpA-like"/>
    <property type="match status" value="1"/>
</dbReference>
<dbReference type="Gene3D" id="3.30.1330.60">
    <property type="entry name" value="OmpA-like domain"/>
    <property type="match status" value="1"/>
</dbReference>
<dbReference type="InterPro" id="IPR006665">
    <property type="entry name" value="OmpA-like"/>
</dbReference>
<dbReference type="InterPro" id="IPR038522">
    <property type="entry name" value="T4/T6SS_DotU_sf"/>
</dbReference>
<feature type="region of interest" description="Disordered" evidence="2">
    <location>
        <begin position="1"/>
        <end position="124"/>
    </location>
</feature>
<evidence type="ECO:0000256" key="1">
    <source>
        <dbReference type="PROSITE-ProRule" id="PRU00473"/>
    </source>
</evidence>
<feature type="compositionally biased region" description="Pro residues" evidence="2">
    <location>
        <begin position="29"/>
        <end position="47"/>
    </location>
</feature>
<dbReference type="OrthoDB" id="345640at2"/>
<organism evidence="5 6">
    <name type="scientific">Litoreibacter janthinus</name>
    <dbReference type="NCBI Taxonomy" id="670154"/>
    <lineage>
        <taxon>Bacteria</taxon>
        <taxon>Pseudomonadati</taxon>
        <taxon>Pseudomonadota</taxon>
        <taxon>Alphaproteobacteria</taxon>
        <taxon>Rhodobacterales</taxon>
        <taxon>Roseobacteraceae</taxon>
        <taxon>Litoreibacter</taxon>
    </lineage>
</organism>
<accession>A0A1I6IE28</accession>
<name>A0A1I6IE28_9RHOB</name>
<feature type="compositionally biased region" description="Pro residues" evidence="2">
    <location>
        <begin position="62"/>
        <end position="75"/>
    </location>
</feature>
<feature type="domain" description="OmpA-like" evidence="4">
    <location>
        <begin position="420"/>
        <end position="541"/>
    </location>
</feature>
<reference evidence="6" key="1">
    <citation type="submission" date="2016-10" db="EMBL/GenBank/DDBJ databases">
        <authorList>
            <person name="Varghese N."/>
            <person name="Submissions S."/>
        </authorList>
    </citation>
    <scope>NUCLEOTIDE SEQUENCE [LARGE SCALE GENOMIC DNA]</scope>
    <source>
        <strain evidence="6">DSM 26921</strain>
    </source>
</reference>
<dbReference type="STRING" id="670154.SAMN04488002_3719"/>
<feature type="compositionally biased region" description="Low complexity" evidence="2">
    <location>
        <begin position="91"/>
        <end position="104"/>
    </location>
</feature>
<dbReference type="PANTHER" id="PTHR30329">
    <property type="entry name" value="STATOR ELEMENT OF FLAGELLAR MOTOR COMPLEX"/>
    <property type="match status" value="1"/>
</dbReference>
<dbReference type="PANTHER" id="PTHR30329:SF19">
    <property type="entry name" value="OUTER MEMBRANE PROTEIN, OMPA FAMILY"/>
    <property type="match status" value="1"/>
</dbReference>
<dbReference type="InterPro" id="IPR050330">
    <property type="entry name" value="Bact_OuterMem_StrucFunc"/>
</dbReference>
<dbReference type="Proteomes" id="UP000199658">
    <property type="component" value="Unassembled WGS sequence"/>
</dbReference>
<dbReference type="InterPro" id="IPR017733">
    <property type="entry name" value="OmpA-like_dom_proteobacteria"/>
</dbReference>
<dbReference type="GO" id="GO:0016020">
    <property type="term" value="C:membrane"/>
    <property type="evidence" value="ECO:0007669"/>
    <property type="project" value="UniProtKB-UniRule"/>
</dbReference>
<dbReference type="Gene3D" id="1.25.40.590">
    <property type="entry name" value="Type IV / VI secretion system, DotU"/>
    <property type="match status" value="1"/>
</dbReference>
<dbReference type="NCBIfam" id="TIGR03349">
    <property type="entry name" value="IV_VI_DotU"/>
    <property type="match status" value="1"/>
</dbReference>
<protein>
    <submittedName>
        <fullName evidence="5">Type VI secretion system protein ImpK</fullName>
    </submittedName>
</protein>
<dbReference type="InterPro" id="IPR036737">
    <property type="entry name" value="OmpA-like_sf"/>
</dbReference>
<dbReference type="EMBL" id="FOYO01000003">
    <property type="protein sequence ID" value="SFR64879.1"/>
    <property type="molecule type" value="Genomic_DNA"/>
</dbReference>
<dbReference type="CDD" id="cd07185">
    <property type="entry name" value="OmpA_C-like"/>
    <property type="match status" value="1"/>
</dbReference>
<feature type="transmembrane region" description="Helical" evidence="3">
    <location>
        <begin position="335"/>
        <end position="357"/>
    </location>
</feature>
<evidence type="ECO:0000313" key="6">
    <source>
        <dbReference type="Proteomes" id="UP000199658"/>
    </source>
</evidence>